<organism evidence="2 3">
    <name type="scientific">Pelomonas caseinilytica</name>
    <dbReference type="NCBI Taxonomy" id="2906763"/>
    <lineage>
        <taxon>Bacteria</taxon>
        <taxon>Pseudomonadati</taxon>
        <taxon>Pseudomonadota</taxon>
        <taxon>Betaproteobacteria</taxon>
        <taxon>Burkholderiales</taxon>
        <taxon>Sphaerotilaceae</taxon>
        <taxon>Roseateles</taxon>
    </lineage>
</organism>
<proteinExistence type="predicted"/>
<reference evidence="2 3" key="1">
    <citation type="submission" date="2021-12" db="EMBL/GenBank/DDBJ databases">
        <title>Genome seq of p7.</title>
        <authorList>
            <person name="Seo T."/>
        </authorList>
    </citation>
    <scope>NUCLEOTIDE SEQUENCE [LARGE SCALE GENOMIC DNA]</scope>
    <source>
        <strain evidence="2 3">P7</strain>
    </source>
</reference>
<name>A0ABS8XAA9_9BURK</name>
<feature type="region of interest" description="Disordered" evidence="1">
    <location>
        <begin position="1"/>
        <end position="23"/>
    </location>
</feature>
<keyword evidence="3" id="KW-1185">Reference proteome</keyword>
<protein>
    <submittedName>
        <fullName evidence="2">Uncharacterized protein</fullName>
    </submittedName>
</protein>
<dbReference type="RefSeq" id="WP_233389332.1">
    <property type="nucleotide sequence ID" value="NZ_JAJTWT010000001.1"/>
</dbReference>
<gene>
    <name evidence="2" type="ORF">LXT12_03090</name>
</gene>
<comment type="caution">
    <text evidence="2">The sequence shown here is derived from an EMBL/GenBank/DDBJ whole genome shotgun (WGS) entry which is preliminary data.</text>
</comment>
<evidence type="ECO:0000313" key="2">
    <source>
        <dbReference type="EMBL" id="MCE4536242.1"/>
    </source>
</evidence>
<dbReference type="EMBL" id="JAJTWT010000001">
    <property type="protein sequence ID" value="MCE4536242.1"/>
    <property type="molecule type" value="Genomic_DNA"/>
</dbReference>
<sequence length="85" mass="9629">MTSEPARSRRSAAASDSPPAERPTHAAFWLAQAYVRCREQDECANEFGVPWRYQVPEAKRRDKCKGLCLCQRYANAPLKLTDSRG</sequence>
<accession>A0ABS8XAA9</accession>
<dbReference type="Proteomes" id="UP001201463">
    <property type="component" value="Unassembled WGS sequence"/>
</dbReference>
<feature type="compositionally biased region" description="Low complexity" evidence="1">
    <location>
        <begin position="1"/>
        <end position="18"/>
    </location>
</feature>
<evidence type="ECO:0000256" key="1">
    <source>
        <dbReference type="SAM" id="MobiDB-lite"/>
    </source>
</evidence>
<evidence type="ECO:0000313" key="3">
    <source>
        <dbReference type="Proteomes" id="UP001201463"/>
    </source>
</evidence>